<feature type="transmembrane region" description="Helical" evidence="8">
    <location>
        <begin position="294"/>
        <end position="315"/>
    </location>
</feature>
<protein>
    <recommendedName>
        <fullName evidence="9">G-protein coupled receptors family 1 profile domain-containing protein</fullName>
    </recommendedName>
</protein>
<dbReference type="InterPro" id="IPR000276">
    <property type="entry name" value="GPCR_Rhodpsn"/>
</dbReference>
<dbReference type="SMART" id="SM01381">
    <property type="entry name" value="7TM_GPCR_Srsx"/>
    <property type="match status" value="1"/>
</dbReference>
<feature type="domain" description="G-protein coupled receptors family 1 profile" evidence="9">
    <location>
        <begin position="40"/>
        <end position="314"/>
    </location>
</feature>
<keyword evidence="3 8" id="KW-1133">Transmembrane helix</keyword>
<evidence type="ECO:0000256" key="1">
    <source>
        <dbReference type="ARBA" id="ARBA00004141"/>
    </source>
</evidence>
<dbReference type="InterPro" id="IPR017452">
    <property type="entry name" value="GPCR_Rhodpsn_7TM"/>
</dbReference>
<keyword evidence="11" id="KW-1185">Reference proteome</keyword>
<proteinExistence type="predicted"/>
<evidence type="ECO:0000256" key="7">
    <source>
        <dbReference type="ARBA" id="ARBA00023224"/>
    </source>
</evidence>
<evidence type="ECO:0000256" key="6">
    <source>
        <dbReference type="ARBA" id="ARBA00023170"/>
    </source>
</evidence>
<evidence type="ECO:0000313" key="10">
    <source>
        <dbReference type="EMBL" id="CAL1547363.1"/>
    </source>
</evidence>
<evidence type="ECO:0000256" key="2">
    <source>
        <dbReference type="ARBA" id="ARBA00022692"/>
    </source>
</evidence>
<keyword evidence="6" id="KW-0675">Receptor</keyword>
<feature type="transmembrane region" description="Helical" evidence="8">
    <location>
        <begin position="59"/>
        <end position="77"/>
    </location>
</feature>
<evidence type="ECO:0000259" key="9">
    <source>
        <dbReference type="PROSITE" id="PS50262"/>
    </source>
</evidence>
<feature type="transmembrane region" description="Helical" evidence="8">
    <location>
        <begin position="113"/>
        <end position="133"/>
    </location>
</feature>
<sequence>MSSYFSNDTDILIIDATFTADFIFGTIWINFCLVFVGSVANVINCVIFSKHGFKDTVNISLFALAVSDLCSLLPLVWHGLLVDPRFLGTNVDFIGAEVQFLSAGWPHTIFTKVTSWVTAFIMFERCLCIAIPLKVKTVLTTSRVKLCLVSIYVIVLAGVVPTYATHSIGWKFYPEYNRSLVGLKLTENSWEVTKISNVINNPLSSFSSFGLVLFCTVIITIQLNRKTKWREGTSTTGSGDKGSNSSKDRRAVKMVTVVSVIFLVSVTPSIIVVIVSVKEFEFTLTGKYRNLFYVAYSITFVLEALNSSVNILVYYNMNSRYRKTFKNMFYFNGTKTV</sequence>
<evidence type="ECO:0000256" key="3">
    <source>
        <dbReference type="ARBA" id="ARBA00022989"/>
    </source>
</evidence>
<keyword evidence="5 8" id="KW-0472">Membrane</keyword>
<dbReference type="InterPro" id="IPR019427">
    <property type="entry name" value="7TM_GPCR_serpentine_rcpt_Srw"/>
</dbReference>
<feature type="transmembrane region" description="Helical" evidence="8">
    <location>
        <begin position="27"/>
        <end position="47"/>
    </location>
</feature>
<reference evidence="10 11" key="1">
    <citation type="submission" date="2024-04" db="EMBL/GenBank/DDBJ databases">
        <authorList>
            <consortium name="Genoscope - CEA"/>
            <person name="William W."/>
        </authorList>
    </citation>
    <scope>NUCLEOTIDE SEQUENCE [LARGE SCALE GENOMIC DNA]</scope>
</reference>
<gene>
    <name evidence="10" type="ORF">GSLYS_00020688001</name>
</gene>
<feature type="transmembrane region" description="Helical" evidence="8">
    <location>
        <begin position="251"/>
        <end position="274"/>
    </location>
</feature>
<dbReference type="SUPFAM" id="SSF81321">
    <property type="entry name" value="Family A G protein-coupled receptor-like"/>
    <property type="match status" value="1"/>
</dbReference>
<dbReference type="AlphaFoldDB" id="A0AAV2IMF0"/>
<comment type="subcellular location">
    <subcellularLocation>
        <location evidence="1">Membrane</location>
        <topology evidence="1">Multi-pass membrane protein</topology>
    </subcellularLocation>
</comment>
<keyword evidence="2 8" id="KW-0812">Transmembrane</keyword>
<organism evidence="10 11">
    <name type="scientific">Lymnaea stagnalis</name>
    <name type="common">Great pond snail</name>
    <name type="synonym">Helix stagnalis</name>
    <dbReference type="NCBI Taxonomy" id="6523"/>
    <lineage>
        <taxon>Eukaryota</taxon>
        <taxon>Metazoa</taxon>
        <taxon>Spiralia</taxon>
        <taxon>Lophotrochozoa</taxon>
        <taxon>Mollusca</taxon>
        <taxon>Gastropoda</taxon>
        <taxon>Heterobranchia</taxon>
        <taxon>Euthyneura</taxon>
        <taxon>Panpulmonata</taxon>
        <taxon>Hygrophila</taxon>
        <taxon>Lymnaeoidea</taxon>
        <taxon>Lymnaeidae</taxon>
        <taxon>Lymnaea</taxon>
    </lineage>
</organism>
<dbReference type="GO" id="GO:0008528">
    <property type="term" value="F:G protein-coupled peptide receptor activity"/>
    <property type="evidence" value="ECO:0007669"/>
    <property type="project" value="InterPro"/>
</dbReference>
<dbReference type="Proteomes" id="UP001497497">
    <property type="component" value="Unassembled WGS sequence"/>
</dbReference>
<dbReference type="PROSITE" id="PS50262">
    <property type="entry name" value="G_PROTEIN_RECEP_F1_2"/>
    <property type="match status" value="1"/>
</dbReference>
<evidence type="ECO:0000256" key="5">
    <source>
        <dbReference type="ARBA" id="ARBA00023136"/>
    </source>
</evidence>
<evidence type="ECO:0000256" key="4">
    <source>
        <dbReference type="ARBA" id="ARBA00023040"/>
    </source>
</evidence>
<name>A0AAV2IMF0_LYMST</name>
<accession>A0AAV2IMF0</accession>
<dbReference type="EMBL" id="CAXITT010000957">
    <property type="protein sequence ID" value="CAL1547363.1"/>
    <property type="molecule type" value="Genomic_DNA"/>
</dbReference>
<evidence type="ECO:0000256" key="8">
    <source>
        <dbReference type="SAM" id="Phobius"/>
    </source>
</evidence>
<keyword evidence="4" id="KW-0297">G-protein coupled receptor</keyword>
<dbReference type="Gene3D" id="1.20.1070.10">
    <property type="entry name" value="Rhodopsin 7-helix transmembrane proteins"/>
    <property type="match status" value="1"/>
</dbReference>
<dbReference type="Pfam" id="PF10324">
    <property type="entry name" value="7TM_GPCR_Srw"/>
    <property type="match status" value="1"/>
</dbReference>
<feature type="transmembrane region" description="Helical" evidence="8">
    <location>
        <begin position="145"/>
        <end position="164"/>
    </location>
</feature>
<keyword evidence="7" id="KW-0807">Transducer</keyword>
<evidence type="ECO:0000313" key="11">
    <source>
        <dbReference type="Proteomes" id="UP001497497"/>
    </source>
</evidence>
<comment type="caution">
    <text evidence="10">The sequence shown here is derived from an EMBL/GenBank/DDBJ whole genome shotgun (WGS) entry which is preliminary data.</text>
</comment>
<dbReference type="GO" id="GO:0016020">
    <property type="term" value="C:membrane"/>
    <property type="evidence" value="ECO:0007669"/>
    <property type="project" value="UniProtKB-SubCell"/>
</dbReference>
<feature type="transmembrane region" description="Helical" evidence="8">
    <location>
        <begin position="203"/>
        <end position="221"/>
    </location>
</feature>
<dbReference type="PRINTS" id="PR00237">
    <property type="entry name" value="GPCRRHODOPSN"/>
</dbReference>
<dbReference type="PANTHER" id="PTHR24243:SF208">
    <property type="entry name" value="PYROKININ-1 RECEPTOR"/>
    <property type="match status" value="1"/>
</dbReference>
<dbReference type="PANTHER" id="PTHR24243">
    <property type="entry name" value="G-PROTEIN COUPLED RECEPTOR"/>
    <property type="match status" value="1"/>
</dbReference>